<accession>A0A8B7XSG2</accession>
<keyword evidence="4" id="KW-0963">Cytoplasm</keyword>
<evidence type="ECO:0000256" key="16">
    <source>
        <dbReference type="SAM" id="Coils"/>
    </source>
</evidence>
<dbReference type="AlphaFoldDB" id="A0A8B7XSG2"/>
<dbReference type="Pfam" id="PF22528">
    <property type="entry name" value="PRMT_C"/>
    <property type="match status" value="1"/>
</dbReference>
<dbReference type="GO" id="GO:0032259">
    <property type="term" value="P:methylation"/>
    <property type="evidence" value="ECO:0007669"/>
    <property type="project" value="UniProtKB-KW"/>
</dbReference>
<dbReference type="GO" id="GO:0005634">
    <property type="term" value="C:nucleus"/>
    <property type="evidence" value="ECO:0007669"/>
    <property type="project" value="UniProtKB-SubCell"/>
</dbReference>
<dbReference type="CDD" id="cd02440">
    <property type="entry name" value="AdoMet_MTases"/>
    <property type="match status" value="1"/>
</dbReference>
<keyword evidence="9" id="KW-0479">Metal-binding</keyword>
<dbReference type="PANTHER" id="PTHR11006:SF53">
    <property type="entry name" value="PROTEIN ARGININE N-METHYLTRANSFERASE 3"/>
    <property type="match status" value="1"/>
</dbReference>
<evidence type="ECO:0000259" key="17">
    <source>
        <dbReference type="Pfam" id="PF13649"/>
    </source>
</evidence>
<keyword evidence="12" id="KW-0539">Nucleus</keyword>
<dbReference type="GO" id="GO:0005829">
    <property type="term" value="C:cytosol"/>
    <property type="evidence" value="ECO:0007669"/>
    <property type="project" value="UniProtKB-SubCell"/>
</dbReference>
<evidence type="ECO:0000256" key="11">
    <source>
        <dbReference type="ARBA" id="ARBA00022833"/>
    </source>
</evidence>
<keyword evidence="11" id="KW-0862">Zinc</keyword>
<dbReference type="GeneID" id="110975533"/>
<feature type="domain" description="Protein arginine N-methyltransferase 3-like C2H2 zinc finger" evidence="18">
    <location>
        <begin position="86"/>
        <end position="133"/>
    </location>
</feature>
<dbReference type="InterPro" id="IPR025799">
    <property type="entry name" value="Arg_MeTrfase"/>
</dbReference>
<keyword evidence="6 15" id="KW-0489">Methyltransferase</keyword>
<gene>
    <name evidence="21" type="primary">LOC110975533</name>
</gene>
<dbReference type="RefSeq" id="XP_022083799.1">
    <property type="nucleotide sequence ID" value="XM_022228107.1"/>
</dbReference>
<evidence type="ECO:0000256" key="6">
    <source>
        <dbReference type="ARBA" id="ARBA00022603"/>
    </source>
</evidence>
<dbReference type="SUPFAM" id="SSF57667">
    <property type="entry name" value="beta-beta-alpha zinc fingers"/>
    <property type="match status" value="1"/>
</dbReference>
<evidence type="ECO:0000256" key="4">
    <source>
        <dbReference type="ARBA" id="ARBA00022490"/>
    </source>
</evidence>
<evidence type="ECO:0000256" key="3">
    <source>
        <dbReference type="ARBA" id="ARBA00011925"/>
    </source>
</evidence>
<dbReference type="PROSITE" id="PS51678">
    <property type="entry name" value="SAM_MT_PRMT"/>
    <property type="match status" value="1"/>
</dbReference>
<dbReference type="CTD" id="10196"/>
<dbReference type="InterPro" id="IPR036236">
    <property type="entry name" value="Znf_C2H2_sf"/>
</dbReference>
<proteinExistence type="predicted"/>
<evidence type="ECO:0000256" key="1">
    <source>
        <dbReference type="ARBA" id="ARBA00004123"/>
    </source>
</evidence>
<evidence type="ECO:0000313" key="20">
    <source>
        <dbReference type="Proteomes" id="UP000694845"/>
    </source>
</evidence>
<feature type="coiled-coil region" evidence="16">
    <location>
        <begin position="175"/>
        <end position="202"/>
    </location>
</feature>
<evidence type="ECO:0000256" key="10">
    <source>
        <dbReference type="ARBA" id="ARBA00022771"/>
    </source>
</evidence>
<evidence type="ECO:0000256" key="14">
    <source>
        <dbReference type="ARBA" id="ARBA00049303"/>
    </source>
</evidence>
<dbReference type="InterPro" id="IPR041698">
    <property type="entry name" value="Methyltransf_25"/>
</dbReference>
<keyword evidence="8 15" id="KW-0949">S-adenosyl-L-methionine</keyword>
<name>A0A8B7XSG2_ACAPL</name>
<dbReference type="Gene3D" id="3.40.50.150">
    <property type="entry name" value="Vaccinia Virus protein VP39"/>
    <property type="match status" value="1"/>
</dbReference>
<comment type="subcellular location">
    <subcellularLocation>
        <location evidence="2">Cytoplasm</location>
        <location evidence="2">Cytosol</location>
    </subcellularLocation>
    <subcellularLocation>
        <location evidence="1">Nucleus</location>
    </subcellularLocation>
</comment>
<sequence>MLFVQNNPVFVSCLQCGRAVGEKDVDETVRDLDEEDDDDGWLEYDEEVEMGHQGAKCLFCQAMLPSVEEVLFKHSMDVHRFDIREIKRKHDMDCIAYIKFINFIRAKNVSSSDINAVSSTSDAPWDCDDYMRPILSNDSLLLFDIESLEDPDQPNPSQADTQDNLTEVRIPASKYQALLRRLQSAEQRATLAEESLSRALQDLNMAKDFAQKLVASPLSVGEGYPSPISGKTHQEDQCYFDSYAHYSIHEEMLKDRVRTESYRDFIYDNQHIFKNKVVLDVGCGTGILSMFAARAGAKQVIGVDQSEIIYQAMDIVRQNKLDDTISLIKGRMEDISIPVDKVDVIISEWMGYFLLFESMLDTVLYARDKFLTEGGMVYPDLCTLSVVAISDSESHASHVAFWDGVYGFKMTCMKSCVLEETSVDYVCPEKVMSDAAMVKCLDVTSVNVKDLEFVTEFKLKASRDGDCTALVGFFDVIFEKNCKRMVMFSTGPSSQHTHWKQTVFLLRKPIPLKEGEVLSGKIKCRRDPTDLRSLVVTFDLEGEKLKYLVR</sequence>
<evidence type="ECO:0000313" key="21">
    <source>
        <dbReference type="RefSeq" id="XP_022083799.1"/>
    </source>
</evidence>
<evidence type="ECO:0000256" key="7">
    <source>
        <dbReference type="ARBA" id="ARBA00022679"/>
    </source>
</evidence>
<keyword evidence="16" id="KW-0175">Coiled coil</keyword>
<evidence type="ECO:0000256" key="15">
    <source>
        <dbReference type="PROSITE-ProRule" id="PRU01015"/>
    </source>
</evidence>
<feature type="domain" description="Protein arginine N-methyltransferase" evidence="19">
    <location>
        <begin position="383"/>
        <end position="540"/>
    </location>
</feature>
<dbReference type="InterPro" id="IPR029063">
    <property type="entry name" value="SAM-dependent_MTases_sf"/>
</dbReference>
<evidence type="ECO:0000256" key="5">
    <source>
        <dbReference type="ARBA" id="ARBA00022553"/>
    </source>
</evidence>
<evidence type="ECO:0000256" key="13">
    <source>
        <dbReference type="ARBA" id="ARBA00047384"/>
    </source>
</evidence>
<dbReference type="GO" id="GO:0035242">
    <property type="term" value="F:protein-arginine omega-N asymmetric methyltransferase activity"/>
    <property type="evidence" value="ECO:0007669"/>
    <property type="project" value="UniProtKB-EC"/>
</dbReference>
<keyword evidence="5" id="KW-0597">Phosphoprotein</keyword>
<comment type="catalytic activity">
    <reaction evidence="14">
        <text>L-arginyl-[protein] + S-adenosyl-L-methionine = N(omega)-methyl-L-arginyl-[protein] + S-adenosyl-L-homocysteine + H(+)</text>
        <dbReference type="Rhea" id="RHEA:48100"/>
        <dbReference type="Rhea" id="RHEA-COMP:10532"/>
        <dbReference type="Rhea" id="RHEA-COMP:11990"/>
        <dbReference type="ChEBI" id="CHEBI:15378"/>
        <dbReference type="ChEBI" id="CHEBI:29965"/>
        <dbReference type="ChEBI" id="CHEBI:57856"/>
        <dbReference type="ChEBI" id="CHEBI:59789"/>
        <dbReference type="ChEBI" id="CHEBI:65280"/>
    </reaction>
    <physiologicalReaction direction="left-to-right" evidence="14">
        <dbReference type="Rhea" id="RHEA:48101"/>
    </physiologicalReaction>
</comment>
<dbReference type="SUPFAM" id="SSF53335">
    <property type="entry name" value="S-adenosyl-L-methionine-dependent methyltransferases"/>
    <property type="match status" value="1"/>
</dbReference>
<dbReference type="GO" id="GO:0042054">
    <property type="term" value="F:histone methyltransferase activity"/>
    <property type="evidence" value="ECO:0007669"/>
    <property type="project" value="TreeGrafter"/>
</dbReference>
<dbReference type="FunFam" id="3.40.50.150:FF:000034">
    <property type="entry name" value="Protein arginine N-methyltransferase 3"/>
    <property type="match status" value="1"/>
</dbReference>
<keyword evidence="10" id="KW-0863">Zinc-finger</keyword>
<organism evidence="20 21">
    <name type="scientific">Acanthaster planci</name>
    <name type="common">Crown-of-thorns starfish</name>
    <dbReference type="NCBI Taxonomy" id="133434"/>
    <lineage>
        <taxon>Eukaryota</taxon>
        <taxon>Metazoa</taxon>
        <taxon>Echinodermata</taxon>
        <taxon>Eleutherozoa</taxon>
        <taxon>Asterozoa</taxon>
        <taxon>Asteroidea</taxon>
        <taxon>Valvatacea</taxon>
        <taxon>Valvatida</taxon>
        <taxon>Acanthasteridae</taxon>
        <taxon>Acanthaster</taxon>
    </lineage>
</organism>
<dbReference type="EC" id="2.1.1.319" evidence="3"/>
<evidence type="ECO:0000256" key="9">
    <source>
        <dbReference type="ARBA" id="ARBA00022723"/>
    </source>
</evidence>
<evidence type="ECO:0000256" key="8">
    <source>
        <dbReference type="ARBA" id="ARBA00022691"/>
    </source>
</evidence>
<protein>
    <recommendedName>
        <fullName evidence="3">type I protein arginine methyltransferase</fullName>
        <ecNumber evidence="3">2.1.1.319</ecNumber>
    </recommendedName>
</protein>
<evidence type="ECO:0000256" key="12">
    <source>
        <dbReference type="ARBA" id="ARBA00023242"/>
    </source>
</evidence>
<dbReference type="InterPro" id="IPR055135">
    <property type="entry name" value="PRMT_dom"/>
</dbReference>
<evidence type="ECO:0000259" key="18">
    <source>
        <dbReference type="Pfam" id="PF21137"/>
    </source>
</evidence>
<keyword evidence="7 15" id="KW-0808">Transferase</keyword>
<dbReference type="GO" id="GO:0008270">
    <property type="term" value="F:zinc ion binding"/>
    <property type="evidence" value="ECO:0007669"/>
    <property type="project" value="UniProtKB-KW"/>
</dbReference>
<dbReference type="OrthoDB" id="7848332at2759"/>
<keyword evidence="20" id="KW-1185">Reference proteome</keyword>
<evidence type="ECO:0000256" key="2">
    <source>
        <dbReference type="ARBA" id="ARBA00004514"/>
    </source>
</evidence>
<comment type="catalytic activity">
    <reaction evidence="13">
        <text>L-arginyl-[protein] + 2 S-adenosyl-L-methionine = N(omega),N(omega)-dimethyl-L-arginyl-[protein] + 2 S-adenosyl-L-homocysteine + 2 H(+)</text>
        <dbReference type="Rhea" id="RHEA:48096"/>
        <dbReference type="Rhea" id="RHEA-COMP:10532"/>
        <dbReference type="Rhea" id="RHEA-COMP:11991"/>
        <dbReference type="ChEBI" id="CHEBI:15378"/>
        <dbReference type="ChEBI" id="CHEBI:29965"/>
        <dbReference type="ChEBI" id="CHEBI:57856"/>
        <dbReference type="ChEBI" id="CHEBI:59789"/>
        <dbReference type="ChEBI" id="CHEBI:61897"/>
        <dbReference type="EC" id="2.1.1.319"/>
    </reaction>
    <physiologicalReaction direction="left-to-right" evidence="13">
        <dbReference type="Rhea" id="RHEA:48097"/>
    </physiologicalReaction>
</comment>
<reference evidence="21" key="1">
    <citation type="submission" date="2025-08" db="UniProtKB">
        <authorList>
            <consortium name="RefSeq"/>
        </authorList>
    </citation>
    <scope>IDENTIFICATION</scope>
</reference>
<dbReference type="InterPro" id="IPR049482">
    <property type="entry name" value="ANM3-like_C2H2_Zf"/>
</dbReference>
<dbReference type="Pfam" id="PF21137">
    <property type="entry name" value="ANM3_C2H2_Zf"/>
    <property type="match status" value="1"/>
</dbReference>
<dbReference type="PANTHER" id="PTHR11006">
    <property type="entry name" value="PROTEIN ARGININE N-METHYLTRANSFERASE"/>
    <property type="match status" value="1"/>
</dbReference>
<dbReference type="Proteomes" id="UP000694845">
    <property type="component" value="Unplaced"/>
</dbReference>
<feature type="domain" description="Methyltransferase" evidence="17">
    <location>
        <begin position="278"/>
        <end position="364"/>
    </location>
</feature>
<dbReference type="FunFam" id="2.70.160.11:FF:000001">
    <property type="entry name" value="Blast:Protein arginine N-methyltransferase 1"/>
    <property type="match status" value="1"/>
</dbReference>
<dbReference type="Gene3D" id="2.70.160.11">
    <property type="entry name" value="Hnrnp arginine n-methyltransferase1"/>
    <property type="match status" value="1"/>
</dbReference>
<evidence type="ECO:0000259" key="19">
    <source>
        <dbReference type="Pfam" id="PF22528"/>
    </source>
</evidence>
<dbReference type="Pfam" id="PF13649">
    <property type="entry name" value="Methyltransf_25"/>
    <property type="match status" value="1"/>
</dbReference>